<dbReference type="Gene3D" id="1.20.910.10">
    <property type="entry name" value="Heme oxygenase-like"/>
    <property type="match status" value="1"/>
</dbReference>
<organism evidence="1 2">
    <name type="scientific">Bradyrhizobium jicamae</name>
    <dbReference type="NCBI Taxonomy" id="280332"/>
    <lineage>
        <taxon>Bacteria</taxon>
        <taxon>Pseudomonadati</taxon>
        <taxon>Pseudomonadota</taxon>
        <taxon>Alphaproteobacteria</taxon>
        <taxon>Hyphomicrobiales</taxon>
        <taxon>Nitrobacteraceae</taxon>
        <taxon>Bradyrhizobium</taxon>
    </lineage>
</organism>
<dbReference type="Proteomes" id="UP001315278">
    <property type="component" value="Unassembled WGS sequence"/>
</dbReference>
<keyword evidence="2" id="KW-1185">Reference proteome</keyword>
<proteinExistence type="predicted"/>
<dbReference type="SUPFAM" id="SSF48613">
    <property type="entry name" value="Heme oxygenase-like"/>
    <property type="match status" value="1"/>
</dbReference>
<comment type="caution">
    <text evidence="1">The sequence shown here is derived from an EMBL/GenBank/DDBJ whole genome shotgun (WGS) entry which is preliminary data.</text>
</comment>
<protein>
    <submittedName>
        <fullName evidence="1">Biliverdin-producing heme oxygenase</fullName>
    </submittedName>
</protein>
<sequence length="199" mass="21440">MLAVSSPDHPVRVGESSPPGLRERLKHAIAHAHRDLDARYAAYRLTSVDGYCRFLEASAAALLPLEAALDRAGVADLFLDWPRRLRRAAITADLDRIGGVAHPLQSPALLGRNGVLGTMYVLEGSRLGAKYLLRTIADCGEPRIAAATRYLSHGSGQPLWRTFLARLESEQVTPNDEVEIISGAQSAFDMFARAAGAAA</sequence>
<dbReference type="InterPro" id="IPR016084">
    <property type="entry name" value="Haem_Oase-like_multi-hlx"/>
</dbReference>
<gene>
    <name evidence="1" type="ORF">JQ615_00195</name>
</gene>
<dbReference type="EMBL" id="JAFCJH010000001">
    <property type="protein sequence ID" value="MBR0793805.1"/>
    <property type="molecule type" value="Genomic_DNA"/>
</dbReference>
<reference evidence="2" key="1">
    <citation type="journal article" date="2021" name="ISME J.">
        <title>Evolutionary origin and ecological implication of a unique nif island in free-living Bradyrhizobium lineages.</title>
        <authorList>
            <person name="Tao J."/>
        </authorList>
    </citation>
    <scope>NUCLEOTIDE SEQUENCE [LARGE SCALE GENOMIC DNA]</scope>
    <source>
        <strain evidence="2">SZCCT0434</strain>
    </source>
</reference>
<evidence type="ECO:0000313" key="2">
    <source>
        <dbReference type="Proteomes" id="UP001315278"/>
    </source>
</evidence>
<name>A0ABS5FAJ3_9BRAD</name>
<dbReference type="CDD" id="cd19166">
    <property type="entry name" value="HemeO-bac"/>
    <property type="match status" value="1"/>
</dbReference>
<dbReference type="InterPro" id="IPR016053">
    <property type="entry name" value="Haem_Oase-like"/>
</dbReference>
<accession>A0ABS5FAJ3</accession>
<evidence type="ECO:0000313" key="1">
    <source>
        <dbReference type="EMBL" id="MBR0793805.1"/>
    </source>
</evidence>
<dbReference type="Pfam" id="PF01126">
    <property type="entry name" value="Heme_oxygenase"/>
    <property type="match status" value="1"/>
</dbReference>